<dbReference type="PRINTS" id="PR00455">
    <property type="entry name" value="HTHTETR"/>
</dbReference>
<dbReference type="PROSITE" id="PS01081">
    <property type="entry name" value="HTH_TETR_1"/>
    <property type="match status" value="1"/>
</dbReference>
<dbReference type="GO" id="GO:0000976">
    <property type="term" value="F:transcription cis-regulatory region binding"/>
    <property type="evidence" value="ECO:0007669"/>
    <property type="project" value="TreeGrafter"/>
</dbReference>
<keyword evidence="4" id="KW-0804">Transcription</keyword>
<evidence type="ECO:0000259" key="7">
    <source>
        <dbReference type="PROSITE" id="PS50977"/>
    </source>
</evidence>
<feature type="compositionally biased region" description="Polar residues" evidence="6">
    <location>
        <begin position="26"/>
        <end position="35"/>
    </location>
</feature>
<dbReference type="InterPro" id="IPR023772">
    <property type="entry name" value="DNA-bd_HTH_TetR-type_CS"/>
</dbReference>
<evidence type="ECO:0000256" key="2">
    <source>
        <dbReference type="ARBA" id="ARBA00023015"/>
    </source>
</evidence>
<evidence type="ECO:0000256" key="4">
    <source>
        <dbReference type="ARBA" id="ARBA00023163"/>
    </source>
</evidence>
<dbReference type="InterPro" id="IPR009057">
    <property type="entry name" value="Homeodomain-like_sf"/>
</dbReference>
<evidence type="ECO:0000256" key="3">
    <source>
        <dbReference type="ARBA" id="ARBA00023125"/>
    </source>
</evidence>
<dbReference type="Pfam" id="PF13977">
    <property type="entry name" value="TetR_C_6"/>
    <property type="match status" value="1"/>
</dbReference>
<name>A0A368YPU0_9HYPH</name>
<evidence type="ECO:0000313" key="8">
    <source>
        <dbReference type="EMBL" id="RCW81568.1"/>
    </source>
</evidence>
<dbReference type="EMBL" id="QPJM01000010">
    <property type="protein sequence ID" value="RCW81568.1"/>
    <property type="molecule type" value="Genomic_DNA"/>
</dbReference>
<dbReference type="Proteomes" id="UP000253324">
    <property type="component" value="Unassembled WGS sequence"/>
</dbReference>
<dbReference type="InterPro" id="IPR039538">
    <property type="entry name" value="BetI_C"/>
</dbReference>
<keyword evidence="9" id="KW-1185">Reference proteome</keyword>
<protein>
    <submittedName>
        <fullName evidence="8">TetR family transcriptional regulator</fullName>
    </submittedName>
</protein>
<evidence type="ECO:0000256" key="1">
    <source>
        <dbReference type="ARBA" id="ARBA00022491"/>
    </source>
</evidence>
<dbReference type="InterPro" id="IPR050109">
    <property type="entry name" value="HTH-type_TetR-like_transc_reg"/>
</dbReference>
<proteinExistence type="predicted"/>
<dbReference type="Gene3D" id="1.10.357.10">
    <property type="entry name" value="Tetracycline Repressor, domain 2"/>
    <property type="match status" value="1"/>
</dbReference>
<gene>
    <name evidence="8" type="ORF">C7476_110122</name>
</gene>
<feature type="domain" description="HTH tetR-type" evidence="7">
    <location>
        <begin position="54"/>
        <end position="114"/>
    </location>
</feature>
<sequence length="256" mass="28593">MQSELDNDGFHFTHRHEDAGRVLQPSQMQMRSSMKVTPIKEKDAEKRGRKASKETRQLQLIEATIDSLAKRGYSETTMADVADGAGLSRGIVNFHFESKEKLLIATLQYMSEEYSVHWRNALAKGGDDPARQLASVVASDFDRAICNKRKLAAWCAFWGEAKSRPTYQALCGARDEAYQNVIIDICRKLKADGDYSFDATATALGLSAMLEGLWLRLMMGTEDVTRESAHFAACDYLASVFPKHFSREALPAKKTA</sequence>
<evidence type="ECO:0000256" key="6">
    <source>
        <dbReference type="SAM" id="MobiDB-lite"/>
    </source>
</evidence>
<dbReference type="InterPro" id="IPR036271">
    <property type="entry name" value="Tet_transcr_reg_TetR-rel_C_sf"/>
</dbReference>
<dbReference type="InterPro" id="IPR001647">
    <property type="entry name" value="HTH_TetR"/>
</dbReference>
<evidence type="ECO:0000313" key="9">
    <source>
        <dbReference type="Proteomes" id="UP000253324"/>
    </source>
</evidence>
<dbReference type="Pfam" id="PF00440">
    <property type="entry name" value="TetR_N"/>
    <property type="match status" value="1"/>
</dbReference>
<reference evidence="8 9" key="1">
    <citation type="submission" date="2018-07" db="EMBL/GenBank/DDBJ databases">
        <title>Genomic Encyclopedia of Type Strains, Phase III (KMG-III): the genomes of soil and plant-associated and newly described type strains.</title>
        <authorList>
            <person name="Whitman W."/>
        </authorList>
    </citation>
    <scope>NUCLEOTIDE SEQUENCE [LARGE SCALE GENOMIC DNA]</scope>
    <source>
        <strain evidence="8 9">31-25a</strain>
    </source>
</reference>
<feature type="DNA-binding region" description="H-T-H motif" evidence="5">
    <location>
        <begin position="77"/>
        <end position="96"/>
    </location>
</feature>
<keyword evidence="3 5" id="KW-0238">DNA-binding</keyword>
<dbReference type="GO" id="GO:0003700">
    <property type="term" value="F:DNA-binding transcription factor activity"/>
    <property type="evidence" value="ECO:0007669"/>
    <property type="project" value="TreeGrafter"/>
</dbReference>
<dbReference type="PANTHER" id="PTHR30055:SF234">
    <property type="entry name" value="HTH-TYPE TRANSCRIPTIONAL REGULATOR BETI"/>
    <property type="match status" value="1"/>
</dbReference>
<dbReference type="SUPFAM" id="SSF48498">
    <property type="entry name" value="Tetracyclin repressor-like, C-terminal domain"/>
    <property type="match status" value="1"/>
</dbReference>
<feature type="compositionally biased region" description="Basic and acidic residues" evidence="6">
    <location>
        <begin position="38"/>
        <end position="56"/>
    </location>
</feature>
<organism evidence="8 9">
    <name type="scientific">Phyllobacterium bourgognense</name>
    <dbReference type="NCBI Taxonomy" id="314236"/>
    <lineage>
        <taxon>Bacteria</taxon>
        <taxon>Pseudomonadati</taxon>
        <taxon>Pseudomonadota</taxon>
        <taxon>Alphaproteobacteria</taxon>
        <taxon>Hyphomicrobiales</taxon>
        <taxon>Phyllobacteriaceae</taxon>
        <taxon>Phyllobacterium</taxon>
    </lineage>
</organism>
<evidence type="ECO:0000256" key="5">
    <source>
        <dbReference type="PROSITE-ProRule" id="PRU00335"/>
    </source>
</evidence>
<dbReference type="SUPFAM" id="SSF46689">
    <property type="entry name" value="Homeodomain-like"/>
    <property type="match status" value="1"/>
</dbReference>
<keyword evidence="2" id="KW-0805">Transcription regulation</keyword>
<dbReference type="AlphaFoldDB" id="A0A368YPU0"/>
<feature type="region of interest" description="Disordered" evidence="6">
    <location>
        <begin position="26"/>
        <end position="56"/>
    </location>
</feature>
<keyword evidence="1" id="KW-0678">Repressor</keyword>
<accession>A0A368YPU0</accession>
<dbReference type="PANTHER" id="PTHR30055">
    <property type="entry name" value="HTH-TYPE TRANSCRIPTIONAL REGULATOR RUTR"/>
    <property type="match status" value="1"/>
</dbReference>
<dbReference type="PROSITE" id="PS50977">
    <property type="entry name" value="HTH_TETR_2"/>
    <property type="match status" value="1"/>
</dbReference>
<comment type="caution">
    <text evidence="8">The sequence shown here is derived from an EMBL/GenBank/DDBJ whole genome shotgun (WGS) entry which is preliminary data.</text>
</comment>